<dbReference type="InterPro" id="IPR019787">
    <property type="entry name" value="Znf_PHD-finger"/>
</dbReference>
<dbReference type="SUPFAM" id="SSF57903">
    <property type="entry name" value="FYVE/PHD zinc finger"/>
    <property type="match status" value="3"/>
</dbReference>
<reference evidence="13" key="1">
    <citation type="submission" date="2025-08" db="UniProtKB">
        <authorList>
            <consortium name="RefSeq"/>
        </authorList>
    </citation>
    <scope>IDENTIFICATION</scope>
</reference>
<evidence type="ECO:0000313" key="13">
    <source>
        <dbReference type="RefSeq" id="XP_039130642.1"/>
    </source>
</evidence>
<evidence type="ECO:0000256" key="9">
    <source>
        <dbReference type="PROSITE-ProRule" id="PRU00175"/>
    </source>
</evidence>
<keyword evidence="8" id="KW-0539">Nucleus</keyword>
<keyword evidence="7" id="KW-0804">Transcription</keyword>
<keyword evidence="6" id="KW-0805">Transcription regulation</keyword>
<proteinExistence type="predicted"/>
<dbReference type="GO" id="GO:0008270">
    <property type="term" value="F:zinc ion binding"/>
    <property type="evidence" value="ECO:0007669"/>
    <property type="project" value="UniProtKB-KW"/>
</dbReference>
<evidence type="ECO:0000259" key="11">
    <source>
        <dbReference type="PROSITE" id="PS50089"/>
    </source>
</evidence>
<dbReference type="RefSeq" id="XP_039130642.1">
    <property type="nucleotide sequence ID" value="XM_039274708.1"/>
</dbReference>
<evidence type="ECO:0000256" key="4">
    <source>
        <dbReference type="ARBA" id="ARBA00022771"/>
    </source>
</evidence>
<dbReference type="InterPro" id="IPR019786">
    <property type="entry name" value="Zinc_finger_PHD-type_CS"/>
</dbReference>
<dbReference type="Pfam" id="PF00628">
    <property type="entry name" value="PHD"/>
    <property type="match status" value="1"/>
</dbReference>
<evidence type="ECO:0000256" key="7">
    <source>
        <dbReference type="ARBA" id="ARBA00023163"/>
    </source>
</evidence>
<feature type="domain" description="PHD-type" evidence="10">
    <location>
        <begin position="128"/>
        <end position="186"/>
    </location>
</feature>
<keyword evidence="2" id="KW-0479">Metal-binding</keyword>
<keyword evidence="4 9" id="KW-0863">Zinc-finger</keyword>
<protein>
    <submittedName>
        <fullName evidence="13">Uncharacterized protein LOC120267030 isoform X1</fullName>
    </submittedName>
</protein>
<dbReference type="GO" id="GO:0005634">
    <property type="term" value="C:nucleus"/>
    <property type="evidence" value="ECO:0007669"/>
    <property type="project" value="UniProtKB-SubCell"/>
</dbReference>
<dbReference type="InterPro" id="IPR001841">
    <property type="entry name" value="Znf_RING"/>
</dbReference>
<dbReference type="PANTHER" id="PTHR45888">
    <property type="entry name" value="HL01030P-RELATED"/>
    <property type="match status" value="1"/>
</dbReference>
<feature type="domain" description="PHD-type" evidence="10">
    <location>
        <begin position="266"/>
        <end position="325"/>
    </location>
</feature>
<evidence type="ECO:0000256" key="1">
    <source>
        <dbReference type="ARBA" id="ARBA00004123"/>
    </source>
</evidence>
<dbReference type="InterPro" id="IPR001965">
    <property type="entry name" value="Znf_PHD"/>
</dbReference>
<dbReference type="Proteomes" id="UP001515500">
    <property type="component" value="Chromosome 8"/>
</dbReference>
<dbReference type="InterPro" id="IPR015967">
    <property type="entry name" value="Rcmb_RecR_Znf"/>
</dbReference>
<dbReference type="SMART" id="SM00249">
    <property type="entry name" value="PHD"/>
    <property type="match status" value="3"/>
</dbReference>
<evidence type="ECO:0000256" key="3">
    <source>
        <dbReference type="ARBA" id="ARBA00022737"/>
    </source>
</evidence>
<dbReference type="GeneID" id="120267030"/>
<sequence>MAFHVACPITCLRVCRCEIGNARAGDGARFLEVLDGIEDFLKDPWVVREKGRDGDKGTVQVLVPKVVVTVEDASVSAMARRGGVHRQVAAVKFGVGDFVPRSGIGSIAKVPTEDVNLGEENQDALIPNILCHMCFSGENDGSEKAAKMLPCKLCNRMYHSSCLKAWAAHRDLFHWSSWVCPFCRFCEVCHRVGDPKKLMYCKRCDGAYHCYCQQPPHKNASHGPYLCPKHTSCHSCGSTVPGNGLSTRWFLGYTCCDACGRLFTKGNYCPVCLKVYRDSEMTPMVCCDVCQQWVHCGCDGISDEKYQQFQTDGNLQYKCAACRGDCYQVRDIDDAVQELWRRKDQTDSDLIASLRAAAGLPSQEEIFSISPFSDDEETGSIVLKKDSGRALKFSVKGLTDNSTKSLKDYGKNSLSNSLSNNYSKDGFQLQSVGKFEGLYKKVDKWNRMSTVDGLRDRKVDDQTSCGSNKSEMFSSPLTITTANGSAVSNNNMGGMEMVTNNIGKIPKIQIKASKSQAIHMMEDSERNSIKREIAKGTKLVIHLGGKNRNLTCSPMSEPLSCQQEKDFVPSDGTGNSMKLGKVSDVQRKSRCNIDERELNKTCKSSHIMIRSAPIDSALEGEATLKNDDIMVHKQSVETCFDSLNKNDEVSDLPYASNLSNNPKPLLKLKLKTPYFDQDSSWVPEGVEDKNCVKGQRSKRKRSSMEKINICEDDHNVNMNMENSANEVEAKALQKLDKGAIGKRVEGQSSVGSWHKGVASKVIDGASSVSIDLDNGRTETLDLGKDGIRLISKKQKGRRS</sequence>
<dbReference type="GO" id="GO:0006281">
    <property type="term" value="P:DNA repair"/>
    <property type="evidence" value="ECO:0007669"/>
    <property type="project" value="InterPro"/>
</dbReference>
<dbReference type="FunFam" id="3.30.40.10:FF:000238">
    <property type="entry name" value="PHD finger family protein"/>
    <property type="match status" value="1"/>
</dbReference>
<keyword evidence="5" id="KW-0862">Zinc</keyword>
<feature type="domain" description="RING-type" evidence="11">
    <location>
        <begin position="131"/>
        <end position="184"/>
    </location>
</feature>
<keyword evidence="3" id="KW-0677">Repeat</keyword>
<dbReference type="PROSITE" id="PS50089">
    <property type="entry name" value="ZF_RING_2"/>
    <property type="match status" value="1"/>
</dbReference>
<dbReference type="GO" id="GO:0006310">
    <property type="term" value="P:DNA recombination"/>
    <property type="evidence" value="ECO:0007669"/>
    <property type="project" value="InterPro"/>
</dbReference>
<dbReference type="PANTHER" id="PTHR45888:SF4">
    <property type="entry name" value="PHD FINGER PROTEIN 10"/>
    <property type="match status" value="1"/>
</dbReference>
<dbReference type="InterPro" id="IPR013083">
    <property type="entry name" value="Znf_RING/FYVE/PHD"/>
</dbReference>
<dbReference type="Gene3D" id="3.30.40.10">
    <property type="entry name" value="Zinc/RING finger domain, C3HC4 (zinc finger)"/>
    <property type="match status" value="3"/>
</dbReference>
<evidence type="ECO:0000256" key="8">
    <source>
        <dbReference type="ARBA" id="ARBA00023242"/>
    </source>
</evidence>
<dbReference type="PROSITE" id="PS01359">
    <property type="entry name" value="ZF_PHD_1"/>
    <property type="match status" value="1"/>
</dbReference>
<dbReference type="InterPro" id="IPR011011">
    <property type="entry name" value="Znf_FYVE_PHD"/>
</dbReference>
<evidence type="ECO:0000256" key="2">
    <source>
        <dbReference type="ARBA" id="ARBA00022723"/>
    </source>
</evidence>
<name>A0AB40BT87_DIOCR</name>
<dbReference type="PROSITE" id="PS50016">
    <property type="entry name" value="ZF_PHD_2"/>
    <property type="match status" value="2"/>
</dbReference>
<organism evidence="12 13">
    <name type="scientific">Dioscorea cayennensis subsp. rotundata</name>
    <name type="common">White Guinea yam</name>
    <name type="synonym">Dioscorea rotundata</name>
    <dbReference type="NCBI Taxonomy" id="55577"/>
    <lineage>
        <taxon>Eukaryota</taxon>
        <taxon>Viridiplantae</taxon>
        <taxon>Streptophyta</taxon>
        <taxon>Embryophyta</taxon>
        <taxon>Tracheophyta</taxon>
        <taxon>Spermatophyta</taxon>
        <taxon>Magnoliopsida</taxon>
        <taxon>Liliopsida</taxon>
        <taxon>Dioscoreales</taxon>
        <taxon>Dioscoreaceae</taxon>
        <taxon>Dioscorea</taxon>
    </lineage>
</organism>
<evidence type="ECO:0000313" key="12">
    <source>
        <dbReference type="Proteomes" id="UP001515500"/>
    </source>
</evidence>
<dbReference type="AlphaFoldDB" id="A0AB40BT87"/>
<evidence type="ECO:0000259" key="10">
    <source>
        <dbReference type="PROSITE" id="PS50016"/>
    </source>
</evidence>
<accession>A0AB40BT87</accession>
<dbReference type="PROSITE" id="PS01300">
    <property type="entry name" value="RECR"/>
    <property type="match status" value="1"/>
</dbReference>
<evidence type="ECO:0000256" key="6">
    <source>
        <dbReference type="ARBA" id="ARBA00023015"/>
    </source>
</evidence>
<comment type="subcellular location">
    <subcellularLocation>
        <location evidence="1">Nucleus</location>
    </subcellularLocation>
</comment>
<evidence type="ECO:0000256" key="5">
    <source>
        <dbReference type="ARBA" id="ARBA00022833"/>
    </source>
</evidence>
<keyword evidence="12" id="KW-1185">Reference proteome</keyword>
<gene>
    <name evidence="13" type="primary">LOC120267030</name>
</gene>